<dbReference type="Proteomes" id="UP000694843">
    <property type="component" value="Unplaced"/>
</dbReference>
<feature type="compositionally biased region" description="Polar residues" evidence="1">
    <location>
        <begin position="482"/>
        <end position="505"/>
    </location>
</feature>
<keyword evidence="2" id="KW-0732">Signal</keyword>
<proteinExistence type="predicted"/>
<sequence>MRRIADLTAVLFFLVISFTSAGDASGFQLLRGLKISRTYSNNSHLLSSKRMEVSGPSIRDVNFGSSNKQDFEKLTISDIMKAAVRDAVREKAYRDSAPKISGPSELYSVNSKKLEREGQHNCTSRSSSHTQHELMSGKNLTLATAVFNASQTLKTNWSIVRDVTYPNGSRFGSATSPNQTPISAHTRPHEALSHPRSQFGHDRPRRSRDSCDEPGCLPPGSVVKCKKDDEERIIENRPVFFNLYRNRVAFKIRATLWLANKNMDEKAYKTAANLNDGSTIKTASDWKRFKIEATTDFPSKNWTIIFTIESDNFSRPVVTNYTIDDYRFGQLVISVPVRDVLWFVGAAPNCSAFSTLKPLKERLSTTTDQTSPTLRVYAKQPASPGASRPQLLWLLLLFVPLVARIAVMKRKGQESALDTSMGVQNENISPIYDDICGPIHLTQKVRQMPINSLCGQVAPDQIKSRSTINTFLGHDARRFENHQQSSRQNLAGNITAPNEYINSGRSGPVDEAHYELYIQANELVNSNIYDNDGEM</sequence>
<feature type="chain" id="PRO_5034811459" evidence="2">
    <location>
        <begin position="22"/>
        <end position="535"/>
    </location>
</feature>
<reference evidence="4" key="1">
    <citation type="submission" date="2025-08" db="UniProtKB">
        <authorList>
            <consortium name="RefSeq"/>
        </authorList>
    </citation>
    <scope>IDENTIFICATION</scope>
    <source>
        <tissue evidence="4">Whole organism</tissue>
    </source>
</reference>
<accession>A0A8B7N8L9</accession>
<evidence type="ECO:0000313" key="4">
    <source>
        <dbReference type="RefSeq" id="XP_018010257.1"/>
    </source>
</evidence>
<evidence type="ECO:0000256" key="2">
    <source>
        <dbReference type="SAM" id="SignalP"/>
    </source>
</evidence>
<evidence type="ECO:0000256" key="1">
    <source>
        <dbReference type="SAM" id="MobiDB-lite"/>
    </source>
</evidence>
<dbReference type="KEGG" id="hazt:108667715"/>
<feature type="region of interest" description="Disordered" evidence="1">
    <location>
        <begin position="170"/>
        <end position="214"/>
    </location>
</feature>
<gene>
    <name evidence="4" type="primary">LOC108667715</name>
</gene>
<feature type="signal peptide" evidence="2">
    <location>
        <begin position="1"/>
        <end position="21"/>
    </location>
</feature>
<feature type="region of interest" description="Disordered" evidence="1">
    <location>
        <begin position="115"/>
        <end position="135"/>
    </location>
</feature>
<feature type="compositionally biased region" description="Polar residues" evidence="1">
    <location>
        <begin position="170"/>
        <end position="183"/>
    </location>
</feature>
<dbReference type="RefSeq" id="XP_018010257.1">
    <property type="nucleotide sequence ID" value="XM_018154768.2"/>
</dbReference>
<feature type="compositionally biased region" description="Basic and acidic residues" evidence="1">
    <location>
        <begin position="187"/>
        <end position="211"/>
    </location>
</feature>
<evidence type="ECO:0000313" key="3">
    <source>
        <dbReference type="Proteomes" id="UP000694843"/>
    </source>
</evidence>
<keyword evidence="3" id="KW-1185">Reference proteome</keyword>
<dbReference type="GeneID" id="108667715"/>
<organism evidence="3 4">
    <name type="scientific">Hyalella azteca</name>
    <name type="common">Amphipod</name>
    <dbReference type="NCBI Taxonomy" id="294128"/>
    <lineage>
        <taxon>Eukaryota</taxon>
        <taxon>Metazoa</taxon>
        <taxon>Ecdysozoa</taxon>
        <taxon>Arthropoda</taxon>
        <taxon>Crustacea</taxon>
        <taxon>Multicrustacea</taxon>
        <taxon>Malacostraca</taxon>
        <taxon>Eumalacostraca</taxon>
        <taxon>Peracarida</taxon>
        <taxon>Amphipoda</taxon>
        <taxon>Senticaudata</taxon>
        <taxon>Talitrida</taxon>
        <taxon>Talitroidea</taxon>
        <taxon>Hyalellidae</taxon>
        <taxon>Hyalella</taxon>
    </lineage>
</organism>
<name>A0A8B7N8L9_HYAAZ</name>
<feature type="compositionally biased region" description="Polar residues" evidence="1">
    <location>
        <begin position="120"/>
        <end position="129"/>
    </location>
</feature>
<protein>
    <submittedName>
        <fullName evidence="4">Uncharacterized protein LOC108667715</fullName>
    </submittedName>
</protein>
<feature type="region of interest" description="Disordered" evidence="1">
    <location>
        <begin position="481"/>
        <end position="506"/>
    </location>
</feature>
<dbReference type="AlphaFoldDB" id="A0A8B7N8L9"/>